<keyword evidence="2" id="KW-1185">Reference proteome</keyword>
<sequence>MPVHDAMTLVATWFPHEVGSRKWKNWLFTKLAQTKWQKEHPIWLLGGGLYIRIKNQSVALKYLITYLTMLGSSQLRFFRILKGVHRSRICRFNIQKLQSKMWRDSWKSVCNYYSSTAQLLSQIIYCLTLINFAQKRCNYVKLQKFIKIMK</sequence>
<name>A0ABP1IKH3_9EUKA</name>
<evidence type="ECO:0000313" key="1">
    <source>
        <dbReference type="EMBL" id="CAL6018018.1"/>
    </source>
</evidence>
<comment type="caution">
    <text evidence="1">The sequence shown here is derived from an EMBL/GenBank/DDBJ whole genome shotgun (WGS) entry which is preliminary data.</text>
</comment>
<accession>A0ABP1IKH3</accession>
<reference evidence="1 2" key="1">
    <citation type="submission" date="2024-07" db="EMBL/GenBank/DDBJ databases">
        <authorList>
            <person name="Akdeniz Z."/>
        </authorList>
    </citation>
    <scope>NUCLEOTIDE SEQUENCE [LARGE SCALE GENOMIC DNA]</scope>
</reference>
<gene>
    <name evidence="1" type="ORF">HINF_LOCUS26270</name>
</gene>
<dbReference type="EMBL" id="CAXDID020000079">
    <property type="protein sequence ID" value="CAL6018018.1"/>
    <property type="molecule type" value="Genomic_DNA"/>
</dbReference>
<organism evidence="1 2">
    <name type="scientific">Hexamita inflata</name>
    <dbReference type="NCBI Taxonomy" id="28002"/>
    <lineage>
        <taxon>Eukaryota</taxon>
        <taxon>Metamonada</taxon>
        <taxon>Diplomonadida</taxon>
        <taxon>Hexamitidae</taxon>
        <taxon>Hexamitinae</taxon>
        <taxon>Hexamita</taxon>
    </lineage>
</organism>
<protein>
    <submittedName>
        <fullName evidence="1">Hypothetical_protein</fullName>
    </submittedName>
</protein>
<proteinExistence type="predicted"/>
<dbReference type="Proteomes" id="UP001642409">
    <property type="component" value="Unassembled WGS sequence"/>
</dbReference>
<evidence type="ECO:0000313" key="2">
    <source>
        <dbReference type="Proteomes" id="UP001642409"/>
    </source>
</evidence>